<comment type="caution">
    <text evidence="1">The sequence shown here is derived from an EMBL/GenBank/DDBJ whole genome shotgun (WGS) entry which is preliminary data.</text>
</comment>
<sequence length="185" mass="20482">MGRQGNEQRSGKHRLLDGGVDQVAVEAGEQVEDRHPFQTVALDKAHVVGGDLLRRQHAVEAAVLIRNRKRWNARAFRRDGLPGMVDADRGGEDGRRVVIQIRNLRLDRMQQGRWRKVEFLEQQFSLVAQLSNAGGRVGAFAQRILQDGVGKRGDNGIGVGISVSGDVDWFHSSSKVCITKWALPG</sequence>
<proteinExistence type="predicted"/>
<evidence type="ECO:0000313" key="1">
    <source>
        <dbReference type="EMBL" id="MPN06101.1"/>
    </source>
</evidence>
<dbReference type="EMBL" id="VSSQ01051993">
    <property type="protein sequence ID" value="MPN06101.1"/>
    <property type="molecule type" value="Genomic_DNA"/>
</dbReference>
<protein>
    <submittedName>
        <fullName evidence="1">Uncharacterized protein</fullName>
    </submittedName>
</protein>
<dbReference type="AlphaFoldDB" id="A0A645EVP4"/>
<name>A0A645EVP4_9ZZZZ</name>
<reference evidence="1" key="1">
    <citation type="submission" date="2019-08" db="EMBL/GenBank/DDBJ databases">
        <authorList>
            <person name="Kucharzyk K."/>
            <person name="Murdoch R.W."/>
            <person name="Higgins S."/>
            <person name="Loffler F."/>
        </authorList>
    </citation>
    <scope>NUCLEOTIDE SEQUENCE</scope>
</reference>
<organism evidence="1">
    <name type="scientific">bioreactor metagenome</name>
    <dbReference type="NCBI Taxonomy" id="1076179"/>
    <lineage>
        <taxon>unclassified sequences</taxon>
        <taxon>metagenomes</taxon>
        <taxon>ecological metagenomes</taxon>
    </lineage>
</organism>
<gene>
    <name evidence="1" type="ORF">SDC9_153356</name>
</gene>
<accession>A0A645EVP4</accession>